<organism evidence="10 11">
    <name type="scientific">Caballeronia glebae</name>
    <dbReference type="NCBI Taxonomy" id="1777143"/>
    <lineage>
        <taxon>Bacteria</taxon>
        <taxon>Pseudomonadati</taxon>
        <taxon>Pseudomonadota</taxon>
        <taxon>Betaproteobacteria</taxon>
        <taxon>Burkholderiales</taxon>
        <taxon>Burkholderiaceae</taxon>
        <taxon>Caballeronia</taxon>
    </lineage>
</organism>
<dbReference type="STRING" id="1777143.AWB82_06706"/>
<dbReference type="InterPro" id="IPR058395">
    <property type="entry name" value="DUF8082"/>
</dbReference>
<dbReference type="Gene3D" id="3.30.200.20">
    <property type="entry name" value="Phosphorylase Kinase, domain 1"/>
    <property type="match status" value="1"/>
</dbReference>
<evidence type="ECO:0000256" key="5">
    <source>
        <dbReference type="ARBA" id="ARBA00022777"/>
    </source>
</evidence>
<dbReference type="InterPro" id="IPR017441">
    <property type="entry name" value="Protein_kinase_ATP_BS"/>
</dbReference>
<accession>A0A158DHW1</accession>
<dbReference type="InterPro" id="IPR008271">
    <property type="entry name" value="Ser/Thr_kinase_AS"/>
</dbReference>
<evidence type="ECO:0000256" key="6">
    <source>
        <dbReference type="ARBA" id="ARBA00022840"/>
    </source>
</evidence>
<dbReference type="PROSITE" id="PS50011">
    <property type="entry name" value="PROTEIN_KINASE_DOM"/>
    <property type="match status" value="1"/>
</dbReference>
<evidence type="ECO:0000256" key="7">
    <source>
        <dbReference type="PROSITE-ProRule" id="PRU10141"/>
    </source>
</evidence>
<comment type="caution">
    <text evidence="10">The sequence shown here is derived from an EMBL/GenBank/DDBJ whole genome shotgun (WGS) entry which is preliminary data.</text>
</comment>
<keyword evidence="6 7" id="KW-0067">ATP-binding</keyword>
<dbReference type="EMBL" id="FCOJ02000085">
    <property type="protein sequence ID" value="SAK93397.1"/>
    <property type="molecule type" value="Genomic_DNA"/>
</dbReference>
<dbReference type="Pfam" id="PF26309">
    <property type="entry name" value="DUF8082"/>
    <property type="match status" value="2"/>
</dbReference>
<dbReference type="PANTHER" id="PTHR43289">
    <property type="entry name" value="MITOGEN-ACTIVATED PROTEIN KINASE KINASE KINASE 20-RELATED"/>
    <property type="match status" value="1"/>
</dbReference>
<keyword evidence="5 10" id="KW-0418">Kinase</keyword>
<dbReference type="AlphaFoldDB" id="A0A158DHW1"/>
<feature type="domain" description="Protein kinase" evidence="9">
    <location>
        <begin position="20"/>
        <end position="279"/>
    </location>
</feature>
<feature type="region of interest" description="Disordered" evidence="8">
    <location>
        <begin position="307"/>
        <end position="328"/>
    </location>
</feature>
<sequence>MATAAMDPTRPTTVTQLGKYRIEAMLGAGAMGVVYRAFDPHIERHVALKTVRHELFENGERASLMARLRNEAQAAGRLTHPNIVGVYDYGETADTAYIAMELVSGHGLKPLLDAGRPLELATALDWFAQLLAALGFAHEHGVVHRDIKPANLLVSAQGRLKVADFGVAHVESSTLTLAGAMIGTPSYMSPEQFTGEPVDGRSDLFSAAIVLYQMLTGCRPFAGASQAEVMRQIMHETPRMPSACNPALPPVFDDVLMRALSRRPAARFQTAEALRLALAETQNGMPCAPVEREAAIADDRTILESQTAKSAGPLASGSGSGSGSGSWRGDSLPSLTMWPAAALASIEAQLAAQIGPVARLLVRRAAARIAGAPDVPALIALLAPHVPSDKGRAQFVAAFAEGSGAGTGHGTASASASAGASASSSLDADEVRAAALKLAVYLGPIATIIAKREAARTASLRALHERLAAAISNEHDRARFERDVGL</sequence>
<dbReference type="Gene3D" id="1.10.510.10">
    <property type="entry name" value="Transferase(Phosphotransferase) domain 1"/>
    <property type="match status" value="1"/>
</dbReference>
<evidence type="ECO:0000256" key="1">
    <source>
        <dbReference type="ARBA" id="ARBA00012513"/>
    </source>
</evidence>
<keyword evidence="2 10" id="KW-0723">Serine/threonine-protein kinase</keyword>
<dbReference type="Pfam" id="PF00069">
    <property type="entry name" value="Pkinase"/>
    <property type="match status" value="1"/>
</dbReference>
<name>A0A158DHW1_9BURK</name>
<gene>
    <name evidence="10" type="ORF">AWB82_06706</name>
</gene>
<dbReference type="GO" id="GO:0004674">
    <property type="term" value="F:protein serine/threonine kinase activity"/>
    <property type="evidence" value="ECO:0007669"/>
    <property type="project" value="UniProtKB-KW"/>
</dbReference>
<dbReference type="Proteomes" id="UP000054596">
    <property type="component" value="Unassembled WGS sequence"/>
</dbReference>
<reference evidence="10" key="1">
    <citation type="submission" date="2016-01" db="EMBL/GenBank/DDBJ databases">
        <authorList>
            <person name="Peeters C."/>
        </authorList>
    </citation>
    <scope>NUCLEOTIDE SEQUENCE [LARGE SCALE GENOMIC DNA]</scope>
    <source>
        <strain evidence="10">LMG 29325</strain>
    </source>
</reference>
<protein>
    <recommendedName>
        <fullName evidence="1">non-specific serine/threonine protein kinase</fullName>
        <ecNumber evidence="1">2.7.11.1</ecNumber>
    </recommendedName>
</protein>
<dbReference type="InterPro" id="IPR011009">
    <property type="entry name" value="Kinase-like_dom_sf"/>
</dbReference>
<dbReference type="PROSITE" id="PS00107">
    <property type="entry name" value="PROTEIN_KINASE_ATP"/>
    <property type="match status" value="1"/>
</dbReference>
<dbReference type="CDD" id="cd14014">
    <property type="entry name" value="STKc_PknB_like"/>
    <property type="match status" value="1"/>
</dbReference>
<proteinExistence type="predicted"/>
<dbReference type="PROSITE" id="PS00108">
    <property type="entry name" value="PROTEIN_KINASE_ST"/>
    <property type="match status" value="1"/>
</dbReference>
<evidence type="ECO:0000256" key="3">
    <source>
        <dbReference type="ARBA" id="ARBA00022679"/>
    </source>
</evidence>
<dbReference type="FunFam" id="1.10.510.10:FF:000021">
    <property type="entry name" value="Serine/threonine protein kinase"/>
    <property type="match status" value="1"/>
</dbReference>
<dbReference type="SMART" id="SM00220">
    <property type="entry name" value="S_TKc"/>
    <property type="match status" value="1"/>
</dbReference>
<dbReference type="RefSeq" id="WP_235023548.1">
    <property type="nucleotide sequence ID" value="NZ_FCOJ02000085.1"/>
</dbReference>
<feature type="binding site" evidence="7">
    <location>
        <position position="49"/>
    </location>
    <ligand>
        <name>ATP</name>
        <dbReference type="ChEBI" id="CHEBI:30616"/>
    </ligand>
</feature>
<evidence type="ECO:0000259" key="9">
    <source>
        <dbReference type="PROSITE" id="PS50011"/>
    </source>
</evidence>
<evidence type="ECO:0000256" key="4">
    <source>
        <dbReference type="ARBA" id="ARBA00022741"/>
    </source>
</evidence>
<evidence type="ECO:0000256" key="8">
    <source>
        <dbReference type="SAM" id="MobiDB-lite"/>
    </source>
</evidence>
<keyword evidence="3" id="KW-0808">Transferase</keyword>
<evidence type="ECO:0000256" key="2">
    <source>
        <dbReference type="ARBA" id="ARBA00022527"/>
    </source>
</evidence>
<keyword evidence="4 7" id="KW-0547">Nucleotide-binding</keyword>
<dbReference type="SUPFAM" id="SSF56112">
    <property type="entry name" value="Protein kinase-like (PK-like)"/>
    <property type="match status" value="1"/>
</dbReference>
<dbReference type="GO" id="GO:0005524">
    <property type="term" value="F:ATP binding"/>
    <property type="evidence" value="ECO:0007669"/>
    <property type="project" value="UniProtKB-UniRule"/>
</dbReference>
<dbReference type="PANTHER" id="PTHR43289:SF6">
    <property type="entry name" value="SERINE_THREONINE-PROTEIN KINASE NEKL-3"/>
    <property type="match status" value="1"/>
</dbReference>
<evidence type="ECO:0000313" key="11">
    <source>
        <dbReference type="Proteomes" id="UP000054596"/>
    </source>
</evidence>
<keyword evidence="11" id="KW-1185">Reference proteome</keyword>
<evidence type="ECO:0000313" key="10">
    <source>
        <dbReference type="EMBL" id="SAK93397.1"/>
    </source>
</evidence>
<dbReference type="EC" id="2.7.11.1" evidence="1"/>
<dbReference type="InterPro" id="IPR000719">
    <property type="entry name" value="Prot_kinase_dom"/>
</dbReference>